<evidence type="ECO:0000256" key="9">
    <source>
        <dbReference type="SAM" id="MobiDB-lite"/>
    </source>
</evidence>
<dbReference type="Gene3D" id="1.20.5.420">
    <property type="entry name" value="Immunoglobulin FC, subunit C"/>
    <property type="match status" value="1"/>
</dbReference>
<evidence type="ECO:0000256" key="6">
    <source>
        <dbReference type="ARBA" id="ARBA00022753"/>
    </source>
</evidence>
<evidence type="ECO:0000256" key="8">
    <source>
        <dbReference type="ARBA" id="ARBA00023136"/>
    </source>
</evidence>
<evidence type="ECO:0000256" key="4">
    <source>
        <dbReference type="ARBA" id="ARBA00022448"/>
    </source>
</evidence>
<keyword evidence="13" id="KW-1185">Reference proteome</keyword>
<evidence type="ECO:0000256" key="3">
    <source>
        <dbReference type="ARBA" id="ARBA00007895"/>
    </source>
</evidence>
<keyword evidence="7" id="KW-0653">Protein transport</keyword>
<evidence type="ECO:0000256" key="5">
    <source>
        <dbReference type="ARBA" id="ARBA00022490"/>
    </source>
</evidence>
<feature type="domain" description="Vta1/callose synthase N-terminal" evidence="10">
    <location>
        <begin position="40"/>
        <end position="75"/>
    </location>
</feature>
<proteinExistence type="inferred from homology"/>
<evidence type="ECO:0000259" key="10">
    <source>
        <dbReference type="Pfam" id="PF04652"/>
    </source>
</evidence>
<evidence type="ECO:0008006" key="14">
    <source>
        <dbReference type="Google" id="ProtNLM"/>
    </source>
</evidence>
<dbReference type="Gene3D" id="1.25.40.270">
    <property type="entry name" value="Vacuolar protein sorting-associated protein vta1"/>
    <property type="match status" value="2"/>
</dbReference>
<feature type="domain" description="Vta1 C-terminal" evidence="11">
    <location>
        <begin position="172"/>
        <end position="206"/>
    </location>
</feature>
<dbReference type="Pfam" id="PF04652">
    <property type="entry name" value="Vta1"/>
    <property type="match status" value="1"/>
</dbReference>
<dbReference type="Pfam" id="PF18097">
    <property type="entry name" value="Vta1_C"/>
    <property type="match status" value="1"/>
</dbReference>
<sequence length="214" mass="23691">MPGPDLPAEIPTPLKAIQHYLKIASTHDQRDPVVSYWSGLLYDVLTVFGELSEEAAQNRKYAKWKAAYIHNCLKNNETPVPGPIEENNENMISDKNIEQDTDASTSDVTMGARSKEEEETVDSNKLINIHDTNLTDVDHGTIARGNIEEWSSESKESDAIEKTEGGIELSAEQISKVQKFIKWAGSALNYDDVPTAVLNLRKALHLATTGQELA</sequence>
<keyword evidence="6" id="KW-0967">Endosome</keyword>
<evidence type="ECO:0000256" key="7">
    <source>
        <dbReference type="ARBA" id="ARBA00022927"/>
    </source>
</evidence>
<feature type="region of interest" description="Disordered" evidence="9">
    <location>
        <begin position="96"/>
        <end position="119"/>
    </location>
</feature>
<dbReference type="Proteomes" id="UP001642520">
    <property type="component" value="Unassembled WGS sequence"/>
</dbReference>
<name>A0ABP1P6L9_XYLVO</name>
<evidence type="ECO:0000259" key="11">
    <source>
        <dbReference type="Pfam" id="PF18097"/>
    </source>
</evidence>
<comment type="subcellular location">
    <subcellularLocation>
        <location evidence="2">Cytoplasm</location>
    </subcellularLocation>
    <subcellularLocation>
        <location evidence="1">Endosome membrane</location>
        <topology evidence="1">Peripheral membrane protein</topology>
    </subcellularLocation>
</comment>
<evidence type="ECO:0000313" key="12">
    <source>
        <dbReference type="EMBL" id="CAL7948128.1"/>
    </source>
</evidence>
<evidence type="ECO:0000313" key="13">
    <source>
        <dbReference type="Proteomes" id="UP001642520"/>
    </source>
</evidence>
<comment type="caution">
    <text evidence="12">The sequence shown here is derived from an EMBL/GenBank/DDBJ whole genome shotgun (WGS) entry which is preliminary data.</text>
</comment>
<keyword evidence="4" id="KW-0813">Transport</keyword>
<dbReference type="PANTHER" id="PTHR46009">
    <property type="entry name" value="VACUOLAR PROTEIN SORTING-ASSOCIATED PROTEIN VTA1 HOMOLOG"/>
    <property type="match status" value="1"/>
</dbReference>
<accession>A0ABP1P6L9</accession>
<dbReference type="EMBL" id="CAXAJV020001296">
    <property type="protein sequence ID" value="CAL7948128.1"/>
    <property type="molecule type" value="Genomic_DNA"/>
</dbReference>
<dbReference type="InterPro" id="IPR044538">
    <property type="entry name" value="Vta1-like"/>
</dbReference>
<dbReference type="InterPro" id="IPR023175">
    <property type="entry name" value="Vta1/CALS_N_sf"/>
</dbReference>
<gene>
    <name evidence="12" type="ORF">XYLVIOL_LOCUS8681</name>
</gene>
<reference evidence="12 13" key="1">
    <citation type="submission" date="2024-08" db="EMBL/GenBank/DDBJ databases">
        <authorList>
            <person name="Will J Nash"/>
            <person name="Angela Man"/>
            <person name="Seanna McTaggart"/>
            <person name="Kendall Baker"/>
            <person name="Tom Barker"/>
            <person name="Leah Catchpole"/>
            <person name="Alex Durrant"/>
            <person name="Karim Gharbi"/>
            <person name="Naomi Irish"/>
            <person name="Gemy Kaithakottil"/>
            <person name="Debby Ku"/>
            <person name="Aaliyah Providence"/>
            <person name="Felix Shaw"/>
            <person name="David Swarbreck"/>
            <person name="Chris Watkins"/>
            <person name="Ann M. McCartney"/>
            <person name="Giulio Formenti"/>
            <person name="Alice Mouton"/>
            <person name="Noel Vella"/>
            <person name="Bjorn M von Reumont"/>
            <person name="Adriana Vella"/>
            <person name="Wilfried Haerty"/>
        </authorList>
    </citation>
    <scope>NUCLEOTIDE SEQUENCE [LARGE SCALE GENOMIC DNA]</scope>
</reference>
<evidence type="ECO:0000256" key="1">
    <source>
        <dbReference type="ARBA" id="ARBA00004481"/>
    </source>
</evidence>
<comment type="similarity">
    <text evidence="3">Belongs to the VTA1 family.</text>
</comment>
<dbReference type="InterPro" id="IPR041212">
    <property type="entry name" value="Vta1_C"/>
</dbReference>
<organism evidence="12 13">
    <name type="scientific">Xylocopa violacea</name>
    <name type="common">Violet carpenter bee</name>
    <name type="synonym">Apis violacea</name>
    <dbReference type="NCBI Taxonomy" id="135666"/>
    <lineage>
        <taxon>Eukaryota</taxon>
        <taxon>Metazoa</taxon>
        <taxon>Ecdysozoa</taxon>
        <taxon>Arthropoda</taxon>
        <taxon>Hexapoda</taxon>
        <taxon>Insecta</taxon>
        <taxon>Pterygota</taxon>
        <taxon>Neoptera</taxon>
        <taxon>Endopterygota</taxon>
        <taxon>Hymenoptera</taxon>
        <taxon>Apocrita</taxon>
        <taxon>Aculeata</taxon>
        <taxon>Apoidea</taxon>
        <taxon>Anthophila</taxon>
        <taxon>Apidae</taxon>
        <taxon>Xylocopa</taxon>
        <taxon>Xylocopa</taxon>
    </lineage>
</organism>
<protein>
    <recommendedName>
        <fullName evidence="14">Vacuolar protein sorting-associated protein VTA1-like protein</fullName>
    </recommendedName>
</protein>
<dbReference type="InterPro" id="IPR039431">
    <property type="entry name" value="Vta1/CALS_N"/>
</dbReference>
<dbReference type="PANTHER" id="PTHR46009:SF1">
    <property type="entry name" value="VACUOLAR PROTEIN SORTING-ASSOCIATED PROTEIN VTA1 HOMOLOG"/>
    <property type="match status" value="1"/>
</dbReference>
<evidence type="ECO:0000256" key="2">
    <source>
        <dbReference type="ARBA" id="ARBA00004496"/>
    </source>
</evidence>
<keyword evidence="5" id="KW-0963">Cytoplasm</keyword>
<keyword evidence="8" id="KW-0472">Membrane</keyword>